<dbReference type="Proteomes" id="UP000178529">
    <property type="component" value="Unassembled WGS sequence"/>
</dbReference>
<comment type="caution">
    <text evidence="1">The sequence shown here is derived from an EMBL/GenBank/DDBJ whole genome shotgun (WGS) entry which is preliminary data.</text>
</comment>
<gene>
    <name evidence="1" type="ORF">A3J68_02170</name>
</gene>
<dbReference type="AlphaFoldDB" id="A0A1G2R8P1"/>
<reference evidence="1 2" key="1">
    <citation type="journal article" date="2016" name="Nat. Commun.">
        <title>Thousands of microbial genomes shed light on interconnected biogeochemical processes in an aquifer system.</title>
        <authorList>
            <person name="Anantharaman K."/>
            <person name="Brown C.T."/>
            <person name="Hug L.A."/>
            <person name="Sharon I."/>
            <person name="Castelle C.J."/>
            <person name="Probst A.J."/>
            <person name="Thomas B.C."/>
            <person name="Singh A."/>
            <person name="Wilkins M.J."/>
            <person name="Karaoz U."/>
            <person name="Brodie E.L."/>
            <person name="Williams K.H."/>
            <person name="Hubbard S.S."/>
            <person name="Banfield J.F."/>
        </authorList>
    </citation>
    <scope>NUCLEOTIDE SEQUENCE [LARGE SCALE GENOMIC DNA]</scope>
</reference>
<name>A0A1G2R8P1_9BACT</name>
<evidence type="ECO:0000313" key="1">
    <source>
        <dbReference type="EMBL" id="OHA69214.1"/>
    </source>
</evidence>
<sequence length="64" mass="7139">MFNGEVTAAQAEGFLHALGFVPDFARARDDAVVLVISVPDGKVEEWKERLKKVPRMVEDVRRAA</sequence>
<evidence type="ECO:0000313" key="2">
    <source>
        <dbReference type="Proteomes" id="UP000178529"/>
    </source>
</evidence>
<accession>A0A1G2R8P1</accession>
<protein>
    <submittedName>
        <fullName evidence="1">Uncharacterized protein</fullName>
    </submittedName>
</protein>
<organism evidence="1 2">
    <name type="scientific">Candidatus Wildermuthbacteria bacterium RIFCSPHIGHO2_02_FULL_48_16</name>
    <dbReference type="NCBI Taxonomy" id="1802453"/>
    <lineage>
        <taxon>Bacteria</taxon>
        <taxon>Candidatus Wildermuthiibacteriota</taxon>
    </lineage>
</organism>
<dbReference type="EMBL" id="MHTY01000003">
    <property type="protein sequence ID" value="OHA69214.1"/>
    <property type="molecule type" value="Genomic_DNA"/>
</dbReference>
<proteinExistence type="predicted"/>